<dbReference type="EMBL" id="LSRQ01006576">
    <property type="protein sequence ID" value="OAY65959.1"/>
    <property type="molecule type" value="Genomic_DNA"/>
</dbReference>
<evidence type="ECO:0000256" key="7">
    <source>
        <dbReference type="ARBA" id="ARBA00023163"/>
    </source>
</evidence>
<gene>
    <name evidence="12" type="ORF">ACMD2_12392</name>
</gene>
<dbReference type="InterPro" id="IPR013087">
    <property type="entry name" value="Znf_C2H2_type"/>
</dbReference>
<feature type="domain" description="C2H2-type" evidence="11">
    <location>
        <begin position="57"/>
        <end position="84"/>
    </location>
</feature>
<evidence type="ECO:0000256" key="5">
    <source>
        <dbReference type="ARBA" id="ARBA00022833"/>
    </source>
</evidence>
<comment type="subcellular location">
    <subcellularLocation>
        <location evidence="1">Nucleus</location>
    </subcellularLocation>
</comment>
<comment type="caution">
    <text evidence="12">The sequence shown here is derived from an EMBL/GenBank/DDBJ whole genome shotgun (WGS) entry which is preliminary data.</text>
</comment>
<keyword evidence="5" id="KW-0862">Zinc</keyword>
<evidence type="ECO:0000256" key="10">
    <source>
        <dbReference type="SAM" id="MobiDB-lite"/>
    </source>
</evidence>
<keyword evidence="3" id="KW-0677">Repeat</keyword>
<proteinExistence type="predicted"/>
<evidence type="ECO:0000256" key="8">
    <source>
        <dbReference type="ARBA" id="ARBA00023242"/>
    </source>
</evidence>
<name>A0A199UMJ6_ANACO</name>
<keyword evidence="8" id="KW-0539">Nucleus</keyword>
<sequence length="207" mass="22162">MKRFQFGEEALELEGTTNMAQILMLLSREGGGGGGGGGEEIEYSRFSGSRSSPARVFECKTCNRQFPSFQALGGHRASHKRPRLAGADNNNNNNSHGHTEMKAKPRAHECAICGLEFAVGQALGGHMRRHRVAAAAVGGEALGHESGAAAAAAGENKGEERRGRRMLWLDLNLTPSENELKCRNTTSIVGLALGSVHKFPMVVDCTF</sequence>
<keyword evidence="4 9" id="KW-0863">Zinc-finger</keyword>
<dbReference type="AlphaFoldDB" id="A0A199UMJ6"/>
<protein>
    <submittedName>
        <fullName evidence="12">Zinc finger protein ZAT12</fullName>
    </submittedName>
</protein>
<evidence type="ECO:0000259" key="11">
    <source>
        <dbReference type="PROSITE" id="PS50157"/>
    </source>
</evidence>
<dbReference type="STRING" id="4615.A0A199UMJ6"/>
<keyword evidence="2" id="KW-0479">Metal-binding</keyword>
<organism evidence="12 13">
    <name type="scientific">Ananas comosus</name>
    <name type="common">Pineapple</name>
    <name type="synonym">Ananas ananas</name>
    <dbReference type="NCBI Taxonomy" id="4615"/>
    <lineage>
        <taxon>Eukaryota</taxon>
        <taxon>Viridiplantae</taxon>
        <taxon>Streptophyta</taxon>
        <taxon>Embryophyta</taxon>
        <taxon>Tracheophyta</taxon>
        <taxon>Spermatophyta</taxon>
        <taxon>Magnoliopsida</taxon>
        <taxon>Liliopsida</taxon>
        <taxon>Poales</taxon>
        <taxon>Bromeliaceae</taxon>
        <taxon>Bromelioideae</taxon>
        <taxon>Ananas</taxon>
    </lineage>
</organism>
<evidence type="ECO:0000313" key="12">
    <source>
        <dbReference type="EMBL" id="OAY65959.1"/>
    </source>
</evidence>
<dbReference type="SUPFAM" id="SSF57667">
    <property type="entry name" value="beta-beta-alpha zinc fingers"/>
    <property type="match status" value="1"/>
</dbReference>
<dbReference type="GO" id="GO:0005634">
    <property type="term" value="C:nucleus"/>
    <property type="evidence" value="ECO:0007669"/>
    <property type="project" value="UniProtKB-SubCell"/>
</dbReference>
<dbReference type="Gene3D" id="3.30.160.60">
    <property type="entry name" value="Classic Zinc Finger"/>
    <property type="match status" value="1"/>
</dbReference>
<evidence type="ECO:0000256" key="3">
    <source>
        <dbReference type="ARBA" id="ARBA00022737"/>
    </source>
</evidence>
<evidence type="ECO:0000313" key="13">
    <source>
        <dbReference type="Proteomes" id="UP000092600"/>
    </source>
</evidence>
<feature type="domain" description="C2H2-type" evidence="11">
    <location>
        <begin position="108"/>
        <end position="130"/>
    </location>
</feature>
<accession>A0A199UMJ6</accession>
<dbReference type="Proteomes" id="UP000092600">
    <property type="component" value="Unassembled WGS sequence"/>
</dbReference>
<keyword evidence="7" id="KW-0804">Transcription</keyword>
<evidence type="ECO:0000256" key="1">
    <source>
        <dbReference type="ARBA" id="ARBA00004123"/>
    </source>
</evidence>
<dbReference type="Pfam" id="PF13912">
    <property type="entry name" value="zf-C2H2_6"/>
    <property type="match status" value="2"/>
</dbReference>
<evidence type="ECO:0000256" key="2">
    <source>
        <dbReference type="ARBA" id="ARBA00022723"/>
    </source>
</evidence>
<dbReference type="PANTHER" id="PTHR26374">
    <property type="entry name" value="ZINC FINGER PROTEIN ZAT5"/>
    <property type="match status" value="1"/>
</dbReference>
<dbReference type="GO" id="GO:0008270">
    <property type="term" value="F:zinc ion binding"/>
    <property type="evidence" value="ECO:0007669"/>
    <property type="project" value="UniProtKB-KW"/>
</dbReference>
<dbReference type="InterPro" id="IPR036236">
    <property type="entry name" value="Znf_C2H2_sf"/>
</dbReference>
<evidence type="ECO:0000256" key="9">
    <source>
        <dbReference type="PROSITE-ProRule" id="PRU00042"/>
    </source>
</evidence>
<dbReference type="PROSITE" id="PS50157">
    <property type="entry name" value="ZINC_FINGER_C2H2_2"/>
    <property type="match status" value="2"/>
</dbReference>
<feature type="region of interest" description="Disordered" evidence="10">
    <location>
        <begin position="72"/>
        <end position="101"/>
    </location>
</feature>
<reference evidence="12 13" key="1">
    <citation type="journal article" date="2016" name="DNA Res.">
        <title>The draft genome of MD-2 pineapple using hybrid error correction of long reads.</title>
        <authorList>
            <person name="Redwan R.M."/>
            <person name="Saidin A."/>
            <person name="Kumar S.V."/>
        </authorList>
    </citation>
    <scope>NUCLEOTIDE SEQUENCE [LARGE SCALE GENOMIC DNA]</scope>
    <source>
        <strain evidence="13">cv. MD2</strain>
        <tissue evidence="12">Leaf</tissue>
    </source>
</reference>
<evidence type="ECO:0000256" key="6">
    <source>
        <dbReference type="ARBA" id="ARBA00023015"/>
    </source>
</evidence>
<dbReference type="SMART" id="SM00355">
    <property type="entry name" value="ZnF_C2H2"/>
    <property type="match status" value="2"/>
</dbReference>
<evidence type="ECO:0000256" key="4">
    <source>
        <dbReference type="ARBA" id="ARBA00022771"/>
    </source>
</evidence>
<dbReference type="PANTHER" id="PTHR26374:SF471">
    <property type="entry name" value="OS03G0279700 PROTEIN"/>
    <property type="match status" value="1"/>
</dbReference>
<dbReference type="PROSITE" id="PS00028">
    <property type="entry name" value="ZINC_FINGER_C2H2_1"/>
    <property type="match status" value="2"/>
</dbReference>
<keyword evidence="6" id="KW-0805">Transcription regulation</keyword>